<organism evidence="2 3">
    <name type="scientific">Saccharata proteae CBS 121410</name>
    <dbReference type="NCBI Taxonomy" id="1314787"/>
    <lineage>
        <taxon>Eukaryota</taxon>
        <taxon>Fungi</taxon>
        <taxon>Dikarya</taxon>
        <taxon>Ascomycota</taxon>
        <taxon>Pezizomycotina</taxon>
        <taxon>Dothideomycetes</taxon>
        <taxon>Dothideomycetes incertae sedis</taxon>
        <taxon>Botryosphaeriales</taxon>
        <taxon>Saccharataceae</taxon>
        <taxon>Saccharata</taxon>
    </lineage>
</organism>
<gene>
    <name evidence="2" type="ORF">K490DRAFT_55371</name>
</gene>
<evidence type="ECO:0000313" key="3">
    <source>
        <dbReference type="Proteomes" id="UP000799776"/>
    </source>
</evidence>
<proteinExistence type="predicted"/>
<evidence type="ECO:0000256" key="1">
    <source>
        <dbReference type="SAM" id="MobiDB-lite"/>
    </source>
</evidence>
<reference evidence="2" key="1">
    <citation type="journal article" date="2020" name="Stud. Mycol.">
        <title>101 Dothideomycetes genomes: a test case for predicting lifestyles and emergence of pathogens.</title>
        <authorList>
            <person name="Haridas S."/>
            <person name="Albert R."/>
            <person name="Binder M."/>
            <person name="Bloem J."/>
            <person name="Labutti K."/>
            <person name="Salamov A."/>
            <person name="Andreopoulos B."/>
            <person name="Baker S."/>
            <person name="Barry K."/>
            <person name="Bills G."/>
            <person name="Bluhm B."/>
            <person name="Cannon C."/>
            <person name="Castanera R."/>
            <person name="Culley D."/>
            <person name="Daum C."/>
            <person name="Ezra D."/>
            <person name="Gonzalez J."/>
            <person name="Henrissat B."/>
            <person name="Kuo A."/>
            <person name="Liang C."/>
            <person name="Lipzen A."/>
            <person name="Lutzoni F."/>
            <person name="Magnuson J."/>
            <person name="Mondo S."/>
            <person name="Nolan M."/>
            <person name="Ohm R."/>
            <person name="Pangilinan J."/>
            <person name="Park H.-J."/>
            <person name="Ramirez L."/>
            <person name="Alfaro M."/>
            <person name="Sun H."/>
            <person name="Tritt A."/>
            <person name="Yoshinaga Y."/>
            <person name="Zwiers L.-H."/>
            <person name="Turgeon B."/>
            <person name="Goodwin S."/>
            <person name="Spatafora J."/>
            <person name="Crous P."/>
            <person name="Grigoriev I."/>
        </authorList>
    </citation>
    <scope>NUCLEOTIDE SEQUENCE</scope>
    <source>
        <strain evidence="2">CBS 121410</strain>
    </source>
</reference>
<dbReference type="EMBL" id="ML978715">
    <property type="protein sequence ID" value="KAF2088738.1"/>
    <property type="molecule type" value="Genomic_DNA"/>
</dbReference>
<accession>A0A6A5YAL0</accession>
<dbReference type="Proteomes" id="UP000799776">
    <property type="component" value="Unassembled WGS sequence"/>
</dbReference>
<feature type="region of interest" description="Disordered" evidence="1">
    <location>
        <begin position="62"/>
        <end position="88"/>
    </location>
</feature>
<keyword evidence="3" id="KW-1185">Reference proteome</keyword>
<sequence length="470" mass="53653">MEPSSLEQRVQRGHLRQNIQWMFTQYNGIWKTAAPAFINNAVGDIMLEFLLKLADDPAHNSAHPLASGIDNGNQQGEDGSNAKSDTGSLTLQDPYDTAVFGEHKHYEIHGVDVILKEEQPSIMATDGHDDVVSLPKSLRRDPHHPDRVYMMLSRKQLHAYGFGMKTWVSPFEANDYMINLAVARNSIAHKEAMACRTNKIISKLVPVLRRTIVFLNLVDEAASSLLTQRSGLGYHSPHRHHHAFTTLDIPAPRIPTQYYGPGHRAQALCKSLMQYRKLAKLHAVGTMAAKIRIELCRLNWHLEDRQQDWNILGRAAADRYKQANLQDLQSMAFTFQRIIGRDMQEIMSFKTVLASLDSLEQGMWFARGCERNTQQSGEWLRAFVKRRLEAARQAVNAKAEIEDAEKMLADNSFGDLRDELNRSRTALRDAHVWFEVLESLYEKEVTAKKELRRDGRMELCPYFDSEESDL</sequence>
<name>A0A6A5YAL0_9PEZI</name>
<dbReference type="AlphaFoldDB" id="A0A6A5YAL0"/>
<evidence type="ECO:0000313" key="2">
    <source>
        <dbReference type="EMBL" id="KAF2088738.1"/>
    </source>
</evidence>
<feature type="compositionally biased region" description="Polar residues" evidence="1">
    <location>
        <begin position="70"/>
        <end position="88"/>
    </location>
</feature>
<protein>
    <submittedName>
        <fullName evidence="2">Uncharacterized protein</fullName>
    </submittedName>
</protein>